<feature type="compositionally biased region" description="Polar residues" evidence="1">
    <location>
        <begin position="454"/>
        <end position="471"/>
    </location>
</feature>
<feature type="region of interest" description="Disordered" evidence="1">
    <location>
        <begin position="454"/>
        <end position="502"/>
    </location>
</feature>
<feature type="region of interest" description="Disordered" evidence="1">
    <location>
        <begin position="104"/>
        <end position="149"/>
    </location>
</feature>
<evidence type="ECO:0000256" key="1">
    <source>
        <dbReference type="SAM" id="MobiDB-lite"/>
    </source>
</evidence>
<keyword evidence="2" id="KW-1133">Transmembrane helix</keyword>
<feature type="transmembrane region" description="Helical" evidence="2">
    <location>
        <begin position="19"/>
        <end position="36"/>
    </location>
</feature>
<evidence type="ECO:0000313" key="3">
    <source>
        <dbReference type="EMBL" id="KAF9753678.1"/>
    </source>
</evidence>
<evidence type="ECO:0000256" key="2">
    <source>
        <dbReference type="SAM" id="Phobius"/>
    </source>
</evidence>
<feature type="compositionally biased region" description="Polar residues" evidence="1">
    <location>
        <begin position="270"/>
        <end position="297"/>
    </location>
</feature>
<evidence type="ECO:0008006" key="5">
    <source>
        <dbReference type="Google" id="ProtNLM"/>
    </source>
</evidence>
<feature type="transmembrane region" description="Helical" evidence="2">
    <location>
        <begin position="73"/>
        <end position="96"/>
    </location>
</feature>
<feature type="compositionally biased region" description="Basic and acidic residues" evidence="1">
    <location>
        <begin position="492"/>
        <end position="501"/>
    </location>
</feature>
<keyword evidence="2" id="KW-0472">Membrane</keyword>
<organism evidence="3 4">
    <name type="scientific">Bionectria ochroleuca</name>
    <name type="common">Gliocladium roseum</name>
    <dbReference type="NCBI Taxonomy" id="29856"/>
    <lineage>
        <taxon>Eukaryota</taxon>
        <taxon>Fungi</taxon>
        <taxon>Dikarya</taxon>
        <taxon>Ascomycota</taxon>
        <taxon>Pezizomycotina</taxon>
        <taxon>Sordariomycetes</taxon>
        <taxon>Hypocreomycetidae</taxon>
        <taxon>Hypocreales</taxon>
        <taxon>Bionectriaceae</taxon>
        <taxon>Clonostachys</taxon>
    </lineage>
</organism>
<name>A0A8H7TQW1_BIOOC</name>
<feature type="region of interest" description="Disordered" evidence="1">
    <location>
        <begin position="257"/>
        <end position="297"/>
    </location>
</feature>
<comment type="caution">
    <text evidence="3">The sequence shown here is derived from an EMBL/GenBank/DDBJ whole genome shotgun (WGS) entry which is preliminary data.</text>
</comment>
<dbReference type="Proteomes" id="UP000616885">
    <property type="component" value="Unassembled WGS sequence"/>
</dbReference>
<feature type="compositionally biased region" description="Low complexity" evidence="1">
    <location>
        <begin position="130"/>
        <end position="142"/>
    </location>
</feature>
<protein>
    <recommendedName>
        <fullName evidence="5">Transmembrane protein</fullName>
    </recommendedName>
</protein>
<keyword evidence="2" id="KW-0812">Transmembrane</keyword>
<feature type="compositionally biased region" description="Basic and acidic residues" evidence="1">
    <location>
        <begin position="104"/>
        <end position="129"/>
    </location>
</feature>
<feature type="compositionally biased region" description="Low complexity" evidence="1">
    <location>
        <begin position="349"/>
        <end position="368"/>
    </location>
</feature>
<gene>
    <name evidence="3" type="ORF">IM811_012436</name>
</gene>
<proteinExistence type="predicted"/>
<feature type="region of interest" description="Disordered" evidence="1">
    <location>
        <begin position="320"/>
        <end position="377"/>
    </location>
</feature>
<dbReference type="AlphaFoldDB" id="A0A8H7TQW1"/>
<evidence type="ECO:0000313" key="4">
    <source>
        <dbReference type="Proteomes" id="UP000616885"/>
    </source>
</evidence>
<reference evidence="3" key="1">
    <citation type="submission" date="2020-10" db="EMBL/GenBank/DDBJ databases">
        <title>High-Quality Genome Resource of Clonostachys rosea strain S41 by Oxford Nanopore Long-Read Sequencing.</title>
        <authorList>
            <person name="Wang H."/>
        </authorList>
    </citation>
    <scope>NUCLEOTIDE SEQUENCE</scope>
    <source>
        <strain evidence="3">S41</strain>
    </source>
</reference>
<accession>A0A8H7TQW1</accession>
<sequence length="524" mass="56767">MSTTTSCGAMPRHGSASHILYLFVFAGLTSHVYALPSGSSRVVLSERTTAELQADGFTLIPRAESEGTLSKGAAAGIVVGVIVAGSIVLSAVWFWLRRKKSSPETETHVVQENERGLEPVHENDTDSEKLSTTSLTDATITTPPSRSGLSRIMSKVAPARVSSQPKNQSIDKTVPIEAPDNEVFELAACRPPAELDADTGGSDDFWIVDHEVGFGLDEAYPLSPYEQTRLKMDRQLAGPVPAYTPGDWAQIALEKKGQDDAKDGYEGEQQESFPNRNSPEIRRSSSNACVDPSPLSSHNTWSTHISQVVSPMTMVTSVVTPKFPPPALTRGNSSGTYRERSLELNLTTRSNSVPNSSSSERGSSRVQRTPINPTEVVCLGPIPENIMLPGQSPRPEMDGPEGFNLVLPTFQPSDDPAEDTLGSNFTIEEEARIAEVLETVRTATQAELSQKLQSRWSSANKGTSIQASQQSPPLPAMVAESESASPTTMEEEPIRKDRIDPALDLIHVPQIPNQRYSWEGSTPH</sequence>
<dbReference type="EMBL" id="JADCTT010000004">
    <property type="protein sequence ID" value="KAF9753678.1"/>
    <property type="molecule type" value="Genomic_DNA"/>
</dbReference>